<dbReference type="Pfam" id="PF13575">
    <property type="entry name" value="DUF4135"/>
    <property type="match status" value="1"/>
</dbReference>
<dbReference type="CDD" id="cd04792">
    <property type="entry name" value="LanM-like"/>
    <property type="match status" value="1"/>
</dbReference>
<name>A0ABN6ITT4_9CLOT</name>
<dbReference type="InterPro" id="IPR012341">
    <property type="entry name" value="6hp_glycosidase-like_sf"/>
</dbReference>
<dbReference type="Proteomes" id="UP000824633">
    <property type="component" value="Chromosome"/>
</dbReference>
<dbReference type="PANTHER" id="PTHR12736:SF7">
    <property type="entry name" value="LANC-LIKE PROTEIN 3"/>
    <property type="match status" value="1"/>
</dbReference>
<dbReference type="SMART" id="SM01260">
    <property type="entry name" value="LANC_like"/>
    <property type="match status" value="1"/>
</dbReference>
<evidence type="ECO:0000313" key="3">
    <source>
        <dbReference type="Proteomes" id="UP000824633"/>
    </source>
</evidence>
<accession>A0ABN6ITT4</accession>
<gene>
    <name evidence="2" type="primary">cylM</name>
    <name evidence="2" type="ORF">psyc5s11_03250</name>
</gene>
<dbReference type="PRINTS" id="PR01950">
    <property type="entry name" value="LANCSUPER"/>
</dbReference>
<keyword evidence="3" id="KW-1185">Reference proteome</keyword>
<dbReference type="Gene3D" id="1.50.10.10">
    <property type="match status" value="1"/>
</dbReference>
<dbReference type="InterPro" id="IPR007822">
    <property type="entry name" value="LANC-like"/>
</dbReference>
<sequence>MSEYVEKISNEDLIKYWKTFFDGEITIEEINKILETISNTNFERIIDENRTIDTKIVDSFEWNEIKNEKELKKIFKNIKDKNFWVYFFEPILKKYVDEFIDIVKISNIVYDVESFLSQSISALLGQLHIVAYQTIIAEIYYAKKSNLLKGNTKEERGKYFSDVLLKDNNYRKEIYLNYSELARILDIKAKYCIEFIIKILNDTNKEISNIEAYLNDNKKLGKIKEMHMGEGDTHNNGKTVVKLVFDTNITIMYKPHNLDIDKKYNEFIQWINDLKIVNDSRENLLAAKVYTTKDSGWTEFIEYMECEKEEELQCFYYRVGKLLCLLHTLNGNDMHYENLIAHKDMPVLIDLETLLHPDLYSNYSTQSAMEVAIKEVRESVTSTHLLPSKIINTKNDKILDIGGLGASEEQEAPFIGKFIENYGTDEVKIAKAYGKILPKKNNPTYEEKKVDAKKYREEIICGFKNMYTWILENKDMYENKVQSLFENCEIRALYRATNVYAQLLMSSFHPDLLTNYADRYVFLHRIAIDYKEKNHKIINLEIKDIMQGDIPCFTAHVNGKQIHNMHLKNIDAIFKKSTIEKIREKIESMSEVRMYRQIAAINTSFMTKGDAGHLKTAVKFKNDAKRKYDEDYLVKTAMKIADYMLQRSIIGEKLGIVSRMWLGAEDLGLGFNIFTHVGGDIYTGLSGIAMFYNYLWKESKNSKYKEVVKEIIESILETLPKDANFKYLDKIKNGAFNGLGGIAYVLFYIDESNDSNIYTNDILNILDILDYNIKNFGTEDIINGVGNLGIVISIYEKTKNKSIKSKAITICEKIYKKLNETKIKIKDKPGISWNEKGYVGYSHGNAGIIAQLYRWYSITNDDSVLKIIEEALLYERSMYSDKDKDWYRSVDEQYFTCGWCHGSSGILLSKVQLKKLGYENEKINNEIMRAIDRTIESGLNKDISLCHGDMGNMVILKEAAIVLNDNRLYSQAVSTIEEILDFIVELMNTESFKGNEYNGFMIGLSGIAYEILRIGKESKIPNVLGLE</sequence>
<dbReference type="PIRSF" id="PIRSF037228">
    <property type="entry name" value="Lant_mod_RumM"/>
    <property type="match status" value="1"/>
</dbReference>
<dbReference type="Pfam" id="PF05147">
    <property type="entry name" value="LANC_like"/>
    <property type="match status" value="1"/>
</dbReference>
<dbReference type="PANTHER" id="PTHR12736">
    <property type="entry name" value="LANC-LIKE PROTEIN"/>
    <property type="match status" value="1"/>
</dbReference>
<protein>
    <submittedName>
        <fullName evidence="2">Type 2 lantibiotic biosynthesis protein</fullName>
    </submittedName>
</protein>
<dbReference type="InterPro" id="IPR025410">
    <property type="entry name" value="Lant_dehyd"/>
</dbReference>
<dbReference type="RefSeq" id="WP_224035954.1">
    <property type="nucleotide sequence ID" value="NZ_AP024849.1"/>
</dbReference>
<evidence type="ECO:0000259" key="1">
    <source>
        <dbReference type="Pfam" id="PF13575"/>
    </source>
</evidence>
<organism evidence="2 3">
    <name type="scientific">Clostridium gelidum</name>
    <dbReference type="NCBI Taxonomy" id="704125"/>
    <lineage>
        <taxon>Bacteria</taxon>
        <taxon>Bacillati</taxon>
        <taxon>Bacillota</taxon>
        <taxon>Clostridia</taxon>
        <taxon>Eubacteriales</taxon>
        <taxon>Clostridiaceae</taxon>
        <taxon>Clostridium</taxon>
    </lineage>
</organism>
<evidence type="ECO:0000313" key="2">
    <source>
        <dbReference type="EMBL" id="BCZ44258.1"/>
    </source>
</evidence>
<dbReference type="InterPro" id="IPR017146">
    <property type="entry name" value="Lanti_2_LanM"/>
</dbReference>
<dbReference type="EMBL" id="AP024849">
    <property type="protein sequence ID" value="BCZ44258.1"/>
    <property type="molecule type" value="Genomic_DNA"/>
</dbReference>
<dbReference type="SUPFAM" id="SSF158745">
    <property type="entry name" value="LanC-like"/>
    <property type="match status" value="1"/>
</dbReference>
<feature type="domain" description="Lantibiotic biosynthesis protein dehydration" evidence="1">
    <location>
        <begin position="178"/>
        <end position="555"/>
    </location>
</feature>
<dbReference type="NCBIfam" id="TIGR03897">
    <property type="entry name" value="lanti_2_LanM"/>
    <property type="match status" value="1"/>
</dbReference>
<proteinExistence type="predicted"/>
<reference evidence="3" key="1">
    <citation type="submission" date="2021-07" db="EMBL/GenBank/DDBJ databases">
        <title>Complete genome sequencing of a Clostridium isolate.</title>
        <authorList>
            <person name="Ueki A."/>
            <person name="Tonouchi A."/>
        </authorList>
    </citation>
    <scope>NUCLEOTIDE SEQUENCE [LARGE SCALE GENOMIC DNA]</scope>
    <source>
        <strain evidence="3">C5S11</strain>
    </source>
</reference>